<sequence length="753" mass="82531">MSNPYKDDRRANFAYPPTSFLPDSPTTSLGSVALAVLAGAYVSFKVLELLGFPVRFWLYLAAQMSYESLPSLDGLFNNDADSGNGTHNDEKRGGTVMENVLGFGSGLKRGFSGALSKNYRNVPPGLGNWDNSCYQNSVIQGLASLPSLREYLSNTTTEYPNLSEDSTNSALFDLIKKLNNPEHHGQQFWIRGKLKAMTTFQQQDAQEYYSKIMDALDKEVQDATKSKRLSNASWLLTAKNLSDSLVTAAKEETSGDEQAPAQEAHLSPNPLDGLLAQRVGCINCGHSEGLSLIPFNCLTVPLGRRYSYDVRECLDEYTHLEFIQGVECAKCTLIKTKNTLSKLPLAPGSPFAARLQAVEEALEEEDFEDKTLIKKCGTAKKNWVQTTKSRQAVIARAPKSLVLHVNRSVYNERTGDQLKNNAKVSYPKILDLNSWCLGSRPSQSQSVDESVEEWPKDPNQSMIGDADVESATDSPYRYILRAAVTHKGSHGNGHYICYRNQPFPIKKADSSDEEDPKDPDEEPRAEEWWRLSDENVYSIKEEAALLQGDVFMLFYEHLDADPNPPLLAPTAAGEAAASFGSTDIPLPPQNFQSFDQDLLDHQAAQIPLPADDDDDEEDVSLLSPPESPSLPHTVAHPTFHVDHSGPAEPVPGPQEVNGKPDDAYPTPPPDSPRTTQHDDTETSEGDSDDAPSTALTSDEEGDSEADDTLAKDVSILQLQHNSSSQSPHWMRTAGDTPGRGEGSRAGPPMVTAT</sequence>
<dbReference type="InterPro" id="IPR038765">
    <property type="entry name" value="Papain-like_cys_pep_sf"/>
</dbReference>
<dbReference type="Pfam" id="PF00443">
    <property type="entry name" value="UCH"/>
    <property type="match status" value="1"/>
</dbReference>
<dbReference type="InterPro" id="IPR001394">
    <property type="entry name" value="Peptidase_C19_UCH"/>
</dbReference>
<keyword evidence="4" id="KW-0645">Protease</keyword>
<dbReference type="GO" id="GO:0005829">
    <property type="term" value="C:cytosol"/>
    <property type="evidence" value="ECO:0007669"/>
    <property type="project" value="TreeGrafter"/>
</dbReference>
<dbReference type="GO" id="GO:0006508">
    <property type="term" value="P:proteolysis"/>
    <property type="evidence" value="ECO:0007669"/>
    <property type="project" value="UniProtKB-KW"/>
</dbReference>
<dbReference type="PANTHER" id="PTHR24006">
    <property type="entry name" value="UBIQUITIN CARBOXYL-TERMINAL HYDROLASE"/>
    <property type="match status" value="1"/>
</dbReference>
<evidence type="ECO:0000259" key="9">
    <source>
        <dbReference type="PROSITE" id="PS50235"/>
    </source>
</evidence>
<dbReference type="SUPFAM" id="SSF54001">
    <property type="entry name" value="Cysteine proteinases"/>
    <property type="match status" value="1"/>
</dbReference>
<feature type="compositionally biased region" description="Acidic residues" evidence="8">
    <location>
        <begin position="610"/>
        <end position="619"/>
    </location>
</feature>
<dbReference type="GO" id="GO:0005634">
    <property type="term" value="C:nucleus"/>
    <property type="evidence" value="ECO:0007669"/>
    <property type="project" value="TreeGrafter"/>
</dbReference>
<proteinExistence type="inferred from homology"/>
<dbReference type="AlphaFoldDB" id="A0A6G1JZP0"/>
<dbReference type="PROSITE" id="PS50235">
    <property type="entry name" value="USP_3"/>
    <property type="match status" value="1"/>
</dbReference>
<dbReference type="OrthoDB" id="2020758at2759"/>
<keyword evidence="5" id="KW-0833">Ubl conjugation pathway</keyword>
<evidence type="ECO:0000256" key="6">
    <source>
        <dbReference type="ARBA" id="ARBA00022801"/>
    </source>
</evidence>
<dbReference type="GO" id="GO:0016579">
    <property type="term" value="P:protein deubiquitination"/>
    <property type="evidence" value="ECO:0007669"/>
    <property type="project" value="InterPro"/>
</dbReference>
<evidence type="ECO:0000256" key="8">
    <source>
        <dbReference type="SAM" id="MobiDB-lite"/>
    </source>
</evidence>
<evidence type="ECO:0000256" key="7">
    <source>
        <dbReference type="ARBA" id="ARBA00022807"/>
    </source>
</evidence>
<feature type="region of interest" description="Disordered" evidence="8">
    <location>
        <begin position="440"/>
        <end position="465"/>
    </location>
</feature>
<dbReference type="Proteomes" id="UP000799428">
    <property type="component" value="Unassembled WGS sequence"/>
</dbReference>
<feature type="domain" description="USP" evidence="9">
    <location>
        <begin position="124"/>
        <end position="558"/>
    </location>
</feature>
<feature type="region of interest" description="Disordered" evidence="8">
    <location>
        <begin position="608"/>
        <end position="753"/>
    </location>
</feature>
<dbReference type="EMBL" id="MU005777">
    <property type="protein sequence ID" value="KAF2706076.1"/>
    <property type="molecule type" value="Genomic_DNA"/>
</dbReference>
<feature type="region of interest" description="Disordered" evidence="8">
    <location>
        <begin position="248"/>
        <end position="267"/>
    </location>
</feature>
<keyword evidence="11" id="KW-1185">Reference proteome</keyword>
<dbReference type="Gene3D" id="3.90.70.10">
    <property type="entry name" value="Cysteine proteinases"/>
    <property type="match status" value="1"/>
</dbReference>
<dbReference type="InterPro" id="IPR050164">
    <property type="entry name" value="Peptidase_C19"/>
</dbReference>
<reference evidence="10" key="1">
    <citation type="journal article" date="2020" name="Stud. Mycol.">
        <title>101 Dothideomycetes genomes: a test case for predicting lifestyles and emergence of pathogens.</title>
        <authorList>
            <person name="Haridas S."/>
            <person name="Albert R."/>
            <person name="Binder M."/>
            <person name="Bloem J."/>
            <person name="Labutti K."/>
            <person name="Salamov A."/>
            <person name="Andreopoulos B."/>
            <person name="Baker S."/>
            <person name="Barry K."/>
            <person name="Bills G."/>
            <person name="Bluhm B."/>
            <person name="Cannon C."/>
            <person name="Castanera R."/>
            <person name="Culley D."/>
            <person name="Daum C."/>
            <person name="Ezra D."/>
            <person name="Gonzalez J."/>
            <person name="Henrissat B."/>
            <person name="Kuo A."/>
            <person name="Liang C."/>
            <person name="Lipzen A."/>
            <person name="Lutzoni F."/>
            <person name="Magnuson J."/>
            <person name="Mondo S."/>
            <person name="Nolan M."/>
            <person name="Ohm R."/>
            <person name="Pangilinan J."/>
            <person name="Park H.-J."/>
            <person name="Ramirez L."/>
            <person name="Alfaro M."/>
            <person name="Sun H."/>
            <person name="Tritt A."/>
            <person name="Yoshinaga Y."/>
            <person name="Zwiers L.-H."/>
            <person name="Turgeon B."/>
            <person name="Goodwin S."/>
            <person name="Spatafora J."/>
            <person name="Crous P."/>
            <person name="Grigoriev I."/>
        </authorList>
    </citation>
    <scope>NUCLEOTIDE SEQUENCE</scope>
    <source>
        <strain evidence="10">CBS 279.74</strain>
    </source>
</reference>
<comment type="catalytic activity">
    <reaction evidence="1">
        <text>Thiol-dependent hydrolysis of ester, thioester, amide, peptide and isopeptide bonds formed by the C-terminal Gly of ubiquitin (a 76-residue protein attached to proteins as an intracellular targeting signal).</text>
        <dbReference type="EC" id="3.4.19.12"/>
    </reaction>
</comment>
<evidence type="ECO:0000256" key="1">
    <source>
        <dbReference type="ARBA" id="ARBA00000707"/>
    </source>
</evidence>
<feature type="compositionally biased region" description="Polar residues" evidence="8">
    <location>
        <begin position="716"/>
        <end position="727"/>
    </location>
</feature>
<dbReference type="PANTHER" id="PTHR24006:SF888">
    <property type="entry name" value="UBIQUITIN CARBOXYL-TERMINAL HYDROLASE 30"/>
    <property type="match status" value="1"/>
</dbReference>
<evidence type="ECO:0000256" key="2">
    <source>
        <dbReference type="ARBA" id="ARBA00009085"/>
    </source>
</evidence>
<accession>A0A6G1JZP0</accession>
<feature type="compositionally biased region" description="Acidic residues" evidence="8">
    <location>
        <begin position="697"/>
        <end position="707"/>
    </location>
</feature>
<evidence type="ECO:0000256" key="3">
    <source>
        <dbReference type="ARBA" id="ARBA00012759"/>
    </source>
</evidence>
<dbReference type="InterPro" id="IPR028889">
    <property type="entry name" value="USP"/>
</dbReference>
<feature type="compositionally biased region" description="Acidic residues" evidence="8">
    <location>
        <begin position="511"/>
        <end position="524"/>
    </location>
</feature>
<comment type="similarity">
    <text evidence="2">Belongs to the peptidase C19 family.</text>
</comment>
<evidence type="ECO:0000256" key="4">
    <source>
        <dbReference type="ARBA" id="ARBA00022670"/>
    </source>
</evidence>
<feature type="region of interest" description="Disordered" evidence="8">
    <location>
        <begin position="506"/>
        <end position="526"/>
    </location>
</feature>
<keyword evidence="6" id="KW-0378">Hydrolase</keyword>
<evidence type="ECO:0000313" key="11">
    <source>
        <dbReference type="Proteomes" id="UP000799428"/>
    </source>
</evidence>
<gene>
    <name evidence="10" type="ORF">K504DRAFT_471484</name>
</gene>
<dbReference type="GO" id="GO:0004843">
    <property type="term" value="F:cysteine-type deubiquitinase activity"/>
    <property type="evidence" value="ECO:0007669"/>
    <property type="project" value="UniProtKB-EC"/>
</dbReference>
<dbReference type="EC" id="3.4.19.12" evidence="3"/>
<organism evidence="10 11">
    <name type="scientific">Pleomassaria siparia CBS 279.74</name>
    <dbReference type="NCBI Taxonomy" id="1314801"/>
    <lineage>
        <taxon>Eukaryota</taxon>
        <taxon>Fungi</taxon>
        <taxon>Dikarya</taxon>
        <taxon>Ascomycota</taxon>
        <taxon>Pezizomycotina</taxon>
        <taxon>Dothideomycetes</taxon>
        <taxon>Pleosporomycetidae</taxon>
        <taxon>Pleosporales</taxon>
        <taxon>Pleomassariaceae</taxon>
        <taxon>Pleomassaria</taxon>
    </lineage>
</organism>
<name>A0A6G1JZP0_9PLEO</name>
<evidence type="ECO:0000313" key="10">
    <source>
        <dbReference type="EMBL" id="KAF2706076.1"/>
    </source>
</evidence>
<protein>
    <recommendedName>
        <fullName evidence="3">ubiquitinyl hydrolase 1</fullName>
        <ecNumber evidence="3">3.4.19.12</ecNumber>
    </recommendedName>
</protein>
<dbReference type="CDD" id="cd02662">
    <property type="entry name" value="Peptidase_C19F"/>
    <property type="match status" value="1"/>
</dbReference>
<evidence type="ECO:0000256" key="5">
    <source>
        <dbReference type="ARBA" id="ARBA00022786"/>
    </source>
</evidence>
<keyword evidence="7" id="KW-0788">Thiol protease</keyword>